<dbReference type="AlphaFoldDB" id="A0A2H8TSM3"/>
<keyword evidence="7" id="KW-0472">Membrane</keyword>
<name>A0A2H8TSM3_9HEMI</name>
<dbReference type="GO" id="GO:0042721">
    <property type="term" value="C:TIM22 mitochondrial import inner membrane insertion complex"/>
    <property type="evidence" value="ECO:0007669"/>
    <property type="project" value="UniProtKB-UniRule"/>
</dbReference>
<comment type="subunit">
    <text evidence="9">Component of the TIM22 complex.</text>
</comment>
<accession>A0A2H8TSM3</accession>
<comment type="similarity">
    <text evidence="2 9">Belongs to the Tim17/Tim22/Tim23 family.</text>
</comment>
<gene>
    <name evidence="10" type="primary">Tim22</name>
</gene>
<keyword evidence="4 9" id="KW-0999">Mitochondrion inner membrane</keyword>
<evidence type="ECO:0000256" key="4">
    <source>
        <dbReference type="ARBA" id="ARBA00022792"/>
    </source>
</evidence>
<sequence length="183" mass="19830">MSNNEEKTNMTQEEVLHQFVNRIFSNDQFREKIMMPNVMGRPVVKSVEEKTLDAITESCAFKSILSGVMGFALGGAIGLFTSSVNPQIKPPGQQETVKEIIREMKTSSLGYAKNFALLGAVFSGIECIVETYRGQSDWKNGTYAGGITGGLIGFRAGAKAGLLGALGFATFSTAIDYYMRNSS</sequence>
<dbReference type="Pfam" id="PF02466">
    <property type="entry name" value="Tim17"/>
    <property type="match status" value="1"/>
</dbReference>
<evidence type="ECO:0000256" key="3">
    <source>
        <dbReference type="ARBA" id="ARBA00022692"/>
    </source>
</evidence>
<dbReference type="OrthoDB" id="75343at2759"/>
<evidence type="ECO:0000256" key="9">
    <source>
        <dbReference type="RuleBase" id="RU367038"/>
    </source>
</evidence>
<dbReference type="GO" id="GO:0045039">
    <property type="term" value="P:protein insertion into mitochondrial inner membrane"/>
    <property type="evidence" value="ECO:0007669"/>
    <property type="project" value="UniProtKB-UniRule"/>
</dbReference>
<keyword evidence="6 9" id="KW-0496">Mitochondrion</keyword>
<comment type="function">
    <text evidence="8 9">Essential core component of the TIM22 complex, a complex that mediates the import and insertion of multi-pass transmembrane proteins into the mitochondrial inner membrane. In the TIM22 complex, it constitutes the voltage-activated and signal-gated channel. Forms a twin-pore translocase that uses the membrane potential as external driving force in 2 voltage-dependent steps.</text>
</comment>
<evidence type="ECO:0000256" key="6">
    <source>
        <dbReference type="ARBA" id="ARBA00023128"/>
    </source>
</evidence>
<comment type="subcellular location">
    <subcellularLocation>
        <location evidence="1 9">Mitochondrion inner membrane</location>
        <topology evidence="1 9">Multi-pass membrane protein</topology>
    </subcellularLocation>
</comment>
<evidence type="ECO:0000256" key="2">
    <source>
        <dbReference type="ARBA" id="ARBA00008444"/>
    </source>
</evidence>
<evidence type="ECO:0000256" key="7">
    <source>
        <dbReference type="ARBA" id="ARBA00023136"/>
    </source>
</evidence>
<keyword evidence="5" id="KW-1133">Transmembrane helix</keyword>
<keyword evidence="3" id="KW-0812">Transmembrane</keyword>
<dbReference type="InterPro" id="IPR039175">
    <property type="entry name" value="TIM22"/>
</dbReference>
<dbReference type="GO" id="GO:0008320">
    <property type="term" value="F:protein transmembrane transporter activity"/>
    <property type="evidence" value="ECO:0007669"/>
    <property type="project" value="UniProtKB-UniRule"/>
</dbReference>
<reference evidence="10" key="1">
    <citation type="submission" date="2017-10" db="EMBL/GenBank/DDBJ databases">
        <title>Transcriptome Assembly of Sugarcane Aphid Adults.</title>
        <authorList>
            <person name="Scully E.D."/>
            <person name="Palmer N.A."/>
            <person name="Geib S.M."/>
            <person name="Sarath G."/>
            <person name="Sattler S.E."/>
        </authorList>
    </citation>
    <scope>NUCLEOTIDE SEQUENCE</scope>
    <source>
        <tissue evidence="10">Whole body</tissue>
    </source>
</reference>
<protein>
    <recommendedName>
        <fullName evidence="9">Mitochondrial import inner membrane translocase subunit TIM22</fullName>
    </recommendedName>
</protein>
<keyword evidence="9" id="KW-0653">Protein transport</keyword>
<evidence type="ECO:0000256" key="1">
    <source>
        <dbReference type="ARBA" id="ARBA00004448"/>
    </source>
</evidence>
<proteinExistence type="inferred from homology"/>
<dbReference type="EMBL" id="GFXV01005046">
    <property type="protein sequence ID" value="MBW16851.1"/>
    <property type="molecule type" value="Transcribed_RNA"/>
</dbReference>
<evidence type="ECO:0000313" key="10">
    <source>
        <dbReference type="EMBL" id="MBW16851.1"/>
    </source>
</evidence>
<dbReference type="GO" id="GO:0030943">
    <property type="term" value="F:mitochondrion targeting sequence binding"/>
    <property type="evidence" value="ECO:0007669"/>
    <property type="project" value="TreeGrafter"/>
</dbReference>
<organism evidence="10">
    <name type="scientific">Melanaphis sacchari</name>
    <dbReference type="NCBI Taxonomy" id="742174"/>
    <lineage>
        <taxon>Eukaryota</taxon>
        <taxon>Metazoa</taxon>
        <taxon>Ecdysozoa</taxon>
        <taxon>Arthropoda</taxon>
        <taxon>Hexapoda</taxon>
        <taxon>Insecta</taxon>
        <taxon>Pterygota</taxon>
        <taxon>Neoptera</taxon>
        <taxon>Paraneoptera</taxon>
        <taxon>Hemiptera</taxon>
        <taxon>Sternorrhyncha</taxon>
        <taxon>Aphidomorpha</taxon>
        <taxon>Aphidoidea</taxon>
        <taxon>Aphididae</taxon>
        <taxon>Aphidini</taxon>
        <taxon>Melanaphis</taxon>
    </lineage>
</organism>
<dbReference type="PANTHER" id="PTHR14110:SF0">
    <property type="entry name" value="MITOCHONDRIAL IMPORT INNER MEMBRANE TRANSLOCASE SUBUNIT TIM22"/>
    <property type="match status" value="1"/>
</dbReference>
<dbReference type="PANTHER" id="PTHR14110">
    <property type="entry name" value="MITOCHONDRIAL IMPORT INNER MEMBRANE TRANSLOCASE SUBUNIT TIM22"/>
    <property type="match status" value="1"/>
</dbReference>
<evidence type="ECO:0000256" key="8">
    <source>
        <dbReference type="ARBA" id="ARBA00024713"/>
    </source>
</evidence>
<evidence type="ECO:0000256" key="5">
    <source>
        <dbReference type="ARBA" id="ARBA00022989"/>
    </source>
</evidence>
<keyword evidence="9" id="KW-0811">Translocation</keyword>
<keyword evidence="9" id="KW-0813">Transport</keyword>